<dbReference type="EMBL" id="VUKA01000011">
    <property type="protein sequence ID" value="KAA2212101.1"/>
    <property type="molecule type" value="Genomic_DNA"/>
</dbReference>
<evidence type="ECO:0000313" key="1">
    <source>
        <dbReference type="EMBL" id="KAA2212101.1"/>
    </source>
</evidence>
<dbReference type="InterPro" id="IPR012675">
    <property type="entry name" value="Beta-grasp_dom_sf"/>
</dbReference>
<dbReference type="Pfam" id="PF02597">
    <property type="entry name" value="ThiS"/>
    <property type="match status" value="1"/>
</dbReference>
<dbReference type="AlphaFoldDB" id="A0A5B2TC73"/>
<evidence type="ECO:0000313" key="2">
    <source>
        <dbReference type="Proteomes" id="UP000322110"/>
    </source>
</evidence>
<organism evidence="1 2">
    <name type="scientific">Teichococcus oryzae</name>
    <dbReference type="NCBI Taxonomy" id="1608942"/>
    <lineage>
        <taxon>Bacteria</taxon>
        <taxon>Pseudomonadati</taxon>
        <taxon>Pseudomonadota</taxon>
        <taxon>Alphaproteobacteria</taxon>
        <taxon>Acetobacterales</taxon>
        <taxon>Roseomonadaceae</taxon>
        <taxon>Roseomonas</taxon>
    </lineage>
</organism>
<dbReference type="PANTHER" id="PTHR38031:SF1">
    <property type="entry name" value="SULFUR CARRIER PROTEIN CYSO"/>
    <property type="match status" value="1"/>
</dbReference>
<dbReference type="RefSeq" id="WP_149813373.1">
    <property type="nucleotide sequence ID" value="NZ_VUKA01000011.1"/>
</dbReference>
<dbReference type="OrthoDB" id="9156098at2"/>
<protein>
    <submittedName>
        <fullName evidence="1">MoaD/ThiS family protein</fullName>
    </submittedName>
</protein>
<name>A0A5B2TC73_9PROT</name>
<proteinExistence type="predicted"/>
<dbReference type="PANTHER" id="PTHR38031">
    <property type="entry name" value="SULFUR CARRIER PROTEIN SLR0821-RELATED"/>
    <property type="match status" value="1"/>
</dbReference>
<keyword evidence="2" id="KW-1185">Reference proteome</keyword>
<comment type="caution">
    <text evidence="1">The sequence shown here is derived from an EMBL/GenBank/DDBJ whole genome shotgun (WGS) entry which is preliminary data.</text>
</comment>
<dbReference type="InterPro" id="IPR003749">
    <property type="entry name" value="ThiS/MoaD-like"/>
</dbReference>
<accession>A0A5B2TC73</accession>
<dbReference type="Proteomes" id="UP000322110">
    <property type="component" value="Unassembled WGS sequence"/>
</dbReference>
<dbReference type="Gene3D" id="3.10.20.30">
    <property type="match status" value="1"/>
</dbReference>
<dbReference type="InterPro" id="IPR052045">
    <property type="entry name" value="Sulfur_Carrier/Prot_Modifier"/>
</dbReference>
<dbReference type="SUPFAM" id="SSF54285">
    <property type="entry name" value="MoaD/ThiS"/>
    <property type="match status" value="1"/>
</dbReference>
<gene>
    <name evidence="1" type="ORF">F0Q34_16650</name>
</gene>
<reference evidence="1 2" key="1">
    <citation type="journal article" date="2015" name="Int. J. Syst. Evol. Microbiol.">
        <title>Roseomonas oryzae sp. nov., isolated from paddy rhizosphere soil.</title>
        <authorList>
            <person name="Ramaprasad E.V."/>
            <person name="Sasikala Ch."/>
            <person name="Ramana Ch.V."/>
        </authorList>
    </citation>
    <scope>NUCLEOTIDE SEQUENCE [LARGE SCALE GENOMIC DNA]</scope>
    <source>
        <strain evidence="1 2">KCTC 42542</strain>
    </source>
</reference>
<sequence length="89" mass="9514">MPVVVVPSSLRRYTEQQARVSVSGGTVSDILDNLTGGAPEMRSHLFASDKLRHFVVISKNGQDIRLLQGLDTPVAANDEIRILASIAGG</sequence>
<dbReference type="InterPro" id="IPR016155">
    <property type="entry name" value="Mopterin_synth/thiamin_S_b"/>
</dbReference>